<keyword evidence="2" id="KW-1133">Transmembrane helix</keyword>
<feature type="compositionally biased region" description="Polar residues" evidence="1">
    <location>
        <begin position="10"/>
        <end position="24"/>
    </location>
</feature>
<keyword evidence="4" id="KW-1185">Reference proteome</keyword>
<feature type="transmembrane region" description="Helical" evidence="2">
    <location>
        <begin position="76"/>
        <end position="95"/>
    </location>
</feature>
<evidence type="ECO:0008006" key="5">
    <source>
        <dbReference type="Google" id="ProtNLM"/>
    </source>
</evidence>
<dbReference type="EMBL" id="JAJFAZ020000003">
    <property type="protein sequence ID" value="KAI5337849.1"/>
    <property type="molecule type" value="Genomic_DNA"/>
</dbReference>
<dbReference type="PANTHER" id="PTHR11439">
    <property type="entry name" value="GAG-POL-RELATED RETROTRANSPOSON"/>
    <property type="match status" value="1"/>
</dbReference>
<dbReference type="Proteomes" id="UP001054821">
    <property type="component" value="Chromosome 3"/>
</dbReference>
<proteinExistence type="predicted"/>
<name>A0AAD4W878_PRUDU</name>
<dbReference type="PANTHER" id="PTHR11439:SF483">
    <property type="entry name" value="PEPTIDE SYNTHASE GLIP-LIKE, PUTATIVE (AFU_ORTHOLOGUE AFUA_3G12920)-RELATED"/>
    <property type="match status" value="1"/>
</dbReference>
<evidence type="ECO:0000313" key="3">
    <source>
        <dbReference type="EMBL" id="KAI5337849.1"/>
    </source>
</evidence>
<evidence type="ECO:0000256" key="2">
    <source>
        <dbReference type="SAM" id="Phobius"/>
    </source>
</evidence>
<feature type="region of interest" description="Disordered" evidence="1">
    <location>
        <begin position="1"/>
        <end position="24"/>
    </location>
</feature>
<keyword evidence="2" id="KW-0812">Transmembrane</keyword>
<evidence type="ECO:0000256" key="1">
    <source>
        <dbReference type="SAM" id="MobiDB-lite"/>
    </source>
</evidence>
<evidence type="ECO:0000313" key="4">
    <source>
        <dbReference type="Proteomes" id="UP001054821"/>
    </source>
</evidence>
<accession>A0AAD4W878</accession>
<keyword evidence="2" id="KW-0472">Membrane</keyword>
<gene>
    <name evidence="3" type="ORF">L3X38_017120</name>
</gene>
<comment type="caution">
    <text evidence="3">The sequence shown here is derived from an EMBL/GenBank/DDBJ whole genome shotgun (WGS) entry which is preliminary data.</text>
</comment>
<reference evidence="3 4" key="1">
    <citation type="journal article" date="2022" name="G3 (Bethesda)">
        <title>Whole-genome sequence and methylome profiling of the almond [Prunus dulcis (Mill.) D.A. Webb] cultivar 'Nonpareil'.</title>
        <authorList>
            <person name="D'Amico-Willman K.M."/>
            <person name="Ouma W.Z."/>
            <person name="Meulia T."/>
            <person name="Sideli G.M."/>
            <person name="Gradziel T.M."/>
            <person name="Fresnedo-Ramirez J."/>
        </authorList>
    </citation>
    <scope>NUCLEOTIDE SEQUENCE [LARGE SCALE GENOMIC DNA]</scope>
    <source>
        <strain evidence="3">Clone GOH B32 T37-40</strain>
    </source>
</reference>
<sequence>MDGAKEVRTPMSTSDPLTLHDGSTPTDATMFQQLVGGLQYLNLTHLDIAFAVNKLSQSMHQPSQLHWQALKRLIRYLKCTFLSWVISLSFVYSHFTSLF</sequence>
<dbReference type="AlphaFoldDB" id="A0AAD4W878"/>
<protein>
    <recommendedName>
        <fullName evidence="5">Transposable element protein</fullName>
    </recommendedName>
</protein>
<organism evidence="3 4">
    <name type="scientific">Prunus dulcis</name>
    <name type="common">Almond</name>
    <name type="synonym">Amygdalus dulcis</name>
    <dbReference type="NCBI Taxonomy" id="3755"/>
    <lineage>
        <taxon>Eukaryota</taxon>
        <taxon>Viridiplantae</taxon>
        <taxon>Streptophyta</taxon>
        <taxon>Embryophyta</taxon>
        <taxon>Tracheophyta</taxon>
        <taxon>Spermatophyta</taxon>
        <taxon>Magnoliopsida</taxon>
        <taxon>eudicotyledons</taxon>
        <taxon>Gunneridae</taxon>
        <taxon>Pentapetalae</taxon>
        <taxon>rosids</taxon>
        <taxon>fabids</taxon>
        <taxon>Rosales</taxon>
        <taxon>Rosaceae</taxon>
        <taxon>Amygdaloideae</taxon>
        <taxon>Amygdaleae</taxon>
        <taxon>Prunus</taxon>
    </lineage>
</organism>